<evidence type="ECO:0000313" key="3">
    <source>
        <dbReference type="Proteomes" id="UP000663720"/>
    </source>
</evidence>
<accession>A0A975BEX8</accession>
<dbReference type="KEGG" id="dli:dnl_63280"/>
<dbReference type="AlphaFoldDB" id="A0A975BEX8"/>
<feature type="coiled-coil region" evidence="1">
    <location>
        <begin position="47"/>
        <end position="81"/>
    </location>
</feature>
<dbReference type="EMBL" id="CP061799">
    <property type="protein sequence ID" value="QTA83904.1"/>
    <property type="molecule type" value="Genomic_DNA"/>
</dbReference>
<dbReference type="RefSeq" id="WP_207689685.1">
    <property type="nucleotide sequence ID" value="NZ_CP061799.1"/>
</dbReference>
<protein>
    <submittedName>
        <fullName evidence="2">Uncharacterized protein</fullName>
    </submittedName>
</protein>
<keyword evidence="1" id="KW-0175">Coiled coil</keyword>
<keyword evidence="3" id="KW-1185">Reference proteome</keyword>
<sequence>MQTRICDTCGKNFDSKRKDACYCSPACRISAHRKRKRNVTDKTKDKIRTLKKELSTARGIIQEQKLEIEALTGEIKRLSNENIDK</sequence>
<reference evidence="2" key="1">
    <citation type="journal article" date="2021" name="Microb. Physiol.">
        <title>Proteogenomic Insights into the Physiology of Marine, Sulfate-Reducing, Filamentous Desulfonema limicola and Desulfonema magnum.</title>
        <authorList>
            <person name="Schnaars V."/>
            <person name="Wohlbrand L."/>
            <person name="Scheve S."/>
            <person name="Hinrichs C."/>
            <person name="Reinhardt R."/>
            <person name="Rabus R."/>
        </authorList>
    </citation>
    <scope>NUCLEOTIDE SEQUENCE</scope>
    <source>
        <strain evidence="2">5ac10</strain>
    </source>
</reference>
<organism evidence="2 3">
    <name type="scientific">Desulfonema limicola</name>
    <dbReference type="NCBI Taxonomy" id="45656"/>
    <lineage>
        <taxon>Bacteria</taxon>
        <taxon>Pseudomonadati</taxon>
        <taxon>Thermodesulfobacteriota</taxon>
        <taxon>Desulfobacteria</taxon>
        <taxon>Desulfobacterales</taxon>
        <taxon>Desulfococcaceae</taxon>
        <taxon>Desulfonema</taxon>
    </lineage>
</organism>
<gene>
    <name evidence="2" type="ORF">dnl_63280</name>
</gene>
<name>A0A975BEX8_9BACT</name>
<evidence type="ECO:0000256" key="1">
    <source>
        <dbReference type="SAM" id="Coils"/>
    </source>
</evidence>
<evidence type="ECO:0000313" key="2">
    <source>
        <dbReference type="EMBL" id="QTA83904.1"/>
    </source>
</evidence>
<proteinExistence type="predicted"/>
<dbReference type="Proteomes" id="UP000663720">
    <property type="component" value="Chromosome"/>
</dbReference>